<feature type="domain" description="CHAT" evidence="2">
    <location>
        <begin position="1044"/>
        <end position="1304"/>
    </location>
</feature>
<feature type="region of interest" description="Disordered" evidence="1">
    <location>
        <begin position="1"/>
        <end position="112"/>
    </location>
</feature>
<feature type="compositionally biased region" description="Low complexity" evidence="1">
    <location>
        <begin position="48"/>
        <end position="80"/>
    </location>
</feature>
<evidence type="ECO:0000256" key="1">
    <source>
        <dbReference type="SAM" id="MobiDB-lite"/>
    </source>
</evidence>
<dbReference type="EMBL" id="KL142398">
    <property type="protein sequence ID" value="KDR70144.1"/>
    <property type="molecule type" value="Genomic_DNA"/>
</dbReference>
<feature type="region of interest" description="Disordered" evidence="1">
    <location>
        <begin position="195"/>
        <end position="221"/>
    </location>
</feature>
<dbReference type="OrthoDB" id="9991317at2759"/>
<dbReference type="Pfam" id="PF12770">
    <property type="entry name" value="CHAT"/>
    <property type="match status" value="1"/>
</dbReference>
<protein>
    <recommendedName>
        <fullName evidence="2">CHAT domain-containing protein</fullName>
    </recommendedName>
</protein>
<evidence type="ECO:0000313" key="4">
    <source>
        <dbReference type="Proteomes" id="UP000027222"/>
    </source>
</evidence>
<dbReference type="InterPro" id="IPR024983">
    <property type="entry name" value="CHAT_dom"/>
</dbReference>
<feature type="compositionally biased region" description="Polar residues" evidence="1">
    <location>
        <begin position="12"/>
        <end position="28"/>
    </location>
</feature>
<gene>
    <name evidence="3" type="ORF">GALMADRAFT_144826</name>
</gene>
<evidence type="ECO:0000313" key="3">
    <source>
        <dbReference type="EMBL" id="KDR70144.1"/>
    </source>
</evidence>
<dbReference type="HOGENOM" id="CLU_259929_0_0_1"/>
<name>A0A067SR25_GALM3</name>
<dbReference type="Proteomes" id="UP000027222">
    <property type="component" value="Unassembled WGS sequence"/>
</dbReference>
<sequence length="1320" mass="145497">MADHLEHHEGRTQSASLNPPEESSNMETPNKDSLEVASSSGVAPAKVEIGTSSSSGGETGSSTITPDEETSSIISSHSTTGAHPELSSSHSSGAPKPVNSSLTMSDRAVPRPEDMLDGLVGIFENMMSAIETHDPASAKVEIPSAVIPTYLLDTENRWGDRPAGKVAKEAFSRLTEEVKQAFNTLDTIEEAVSTARAGPGTQTSFPPSPSSSTTPPQTVDPFARLNSRLNSLFRDLGRSSLSPHSAVPAASSPTALATSRARGQNDMDMMSKIVLTNPVIVRLALQQITSHMQTLSSNEPSYTFWQSHLGLYLLHLYEITWNDKELDEGVIATTRSILAVDMNDPGEMLTHIPMLTRNWAYGQRLLVQKDGDISKLTTAIEMLNSLRNVYKDIDETVSPNRAMALWRSDLGACLFDRFRATGNLKDLDDAIEILQVVLEKGYDVSGLGLAHYERFLQSGNLDDLDRALYHSRKKFTGTDPEIPLFSSMPLANAPPGPEEIAGRHLYGLVLAQRFNMTLDTRDLDRAIESCRNALKALSPSHPMQSVFQADLAWIFLSRFEALEEPEDLRTALEMIQSAVRVFENSSGGKLGSHSRVPPQALYGYLLSIDGKMSNDPLMVGEGIRHLTTSRKMYSGPHFLESRVEYYLSQAYLIQFDLTKSISKSETLQSVIYHATLAFEKAKENSPYRFQLGLHLGSSLILSYDLSMDQTHLHEAIAHFRSVAFSSTWPSIRLKAAVRWADAADLLGGDGTIEALEVALSILPSLAWAGNSMPAQYRMLSAQQSTIANRAAIHALDAGKIAKAVSYLESGRNILWAQALQLRSSQLTSEDRRYEEQKYLSQFLSWQSHRPEDIPFIGPDLDFSRGLQRLRETGAPTELQDGMKSLGGILDTLKQRMVELSGSEIVSRDLTSTGQFKQDILEGSMDASLHNAAKRWDELRKSVEEVDEMLPLHGQNFINLNNNDLFKILQAGSIVMLNTYKDRCDAIIIRQKHGSVDLQHVPLPGISGEDAHAQAWAEGLRQGLYDLEGNEVSMTDFEDAFLVPVLRGLWNGIARPILNHLALKNERQRVWWYPTGPLAFLPIHAASPCEGDEPGLPELVVSSYIPSIHSLVRAYRSSKEPLHILAVGQPNTPGFTPLPYVHKEIQAIQKLTKDAPDSLTTMIGEDATVFKVMKSLPEHTALHFSCHADQDQSYPFNSAFFLHDGPFHLSKLMNLDLSRVQFAFLSACLTSSGDVSLPDEGIHLAAGMQFAGVRSVVATIWTVYERAASMATKHVYQHLLKDGVENAEAQNAAEALHFAIIKMKKANVPLSRRVPFIHLGL</sequence>
<organism evidence="3 4">
    <name type="scientific">Galerina marginata (strain CBS 339.88)</name>
    <dbReference type="NCBI Taxonomy" id="685588"/>
    <lineage>
        <taxon>Eukaryota</taxon>
        <taxon>Fungi</taxon>
        <taxon>Dikarya</taxon>
        <taxon>Basidiomycota</taxon>
        <taxon>Agaricomycotina</taxon>
        <taxon>Agaricomycetes</taxon>
        <taxon>Agaricomycetidae</taxon>
        <taxon>Agaricales</taxon>
        <taxon>Agaricineae</taxon>
        <taxon>Strophariaceae</taxon>
        <taxon>Galerina</taxon>
    </lineage>
</organism>
<feature type="compositionally biased region" description="Low complexity" evidence="1">
    <location>
        <begin position="201"/>
        <end position="217"/>
    </location>
</feature>
<keyword evidence="4" id="KW-1185">Reference proteome</keyword>
<dbReference type="STRING" id="685588.A0A067SR25"/>
<reference evidence="4" key="1">
    <citation type="journal article" date="2014" name="Proc. Natl. Acad. Sci. U.S.A.">
        <title>Extensive sampling of basidiomycete genomes demonstrates inadequacy of the white-rot/brown-rot paradigm for wood decay fungi.</title>
        <authorList>
            <person name="Riley R."/>
            <person name="Salamov A.A."/>
            <person name="Brown D.W."/>
            <person name="Nagy L.G."/>
            <person name="Floudas D."/>
            <person name="Held B.W."/>
            <person name="Levasseur A."/>
            <person name="Lombard V."/>
            <person name="Morin E."/>
            <person name="Otillar R."/>
            <person name="Lindquist E.A."/>
            <person name="Sun H."/>
            <person name="LaButti K.M."/>
            <person name="Schmutz J."/>
            <person name="Jabbour D."/>
            <person name="Luo H."/>
            <person name="Baker S.E."/>
            <person name="Pisabarro A.G."/>
            <person name="Walton J.D."/>
            <person name="Blanchette R.A."/>
            <person name="Henrissat B."/>
            <person name="Martin F."/>
            <person name="Cullen D."/>
            <person name="Hibbett D.S."/>
            <person name="Grigoriev I.V."/>
        </authorList>
    </citation>
    <scope>NUCLEOTIDE SEQUENCE [LARGE SCALE GENOMIC DNA]</scope>
    <source>
        <strain evidence="4">CBS 339.88</strain>
    </source>
</reference>
<feature type="compositionally biased region" description="Basic and acidic residues" evidence="1">
    <location>
        <begin position="1"/>
        <end position="11"/>
    </location>
</feature>
<accession>A0A067SR25</accession>
<feature type="compositionally biased region" description="Polar residues" evidence="1">
    <location>
        <begin position="86"/>
        <end position="104"/>
    </location>
</feature>
<proteinExistence type="predicted"/>
<evidence type="ECO:0000259" key="2">
    <source>
        <dbReference type="Pfam" id="PF12770"/>
    </source>
</evidence>